<feature type="transmembrane region" description="Helical" evidence="8">
    <location>
        <begin position="151"/>
        <end position="171"/>
    </location>
</feature>
<evidence type="ECO:0000256" key="7">
    <source>
        <dbReference type="ARBA" id="ARBA00023136"/>
    </source>
</evidence>
<name>A0A1M5P448_9ALTE</name>
<feature type="transmembrane region" description="Helical" evidence="8">
    <location>
        <begin position="115"/>
        <end position="131"/>
    </location>
</feature>
<keyword evidence="4 8" id="KW-0812">Transmembrane</keyword>
<dbReference type="STRING" id="634436.SAMN05216361_3462"/>
<keyword evidence="3" id="KW-1003">Cell membrane</keyword>
<evidence type="ECO:0000256" key="4">
    <source>
        <dbReference type="ARBA" id="ARBA00022692"/>
    </source>
</evidence>
<dbReference type="AlphaFoldDB" id="A0A1M5P448"/>
<evidence type="ECO:0000256" key="8">
    <source>
        <dbReference type="SAM" id="Phobius"/>
    </source>
</evidence>
<keyword evidence="7 8" id="KW-0472">Membrane</keyword>
<proteinExistence type="inferred from homology"/>
<evidence type="ECO:0000256" key="6">
    <source>
        <dbReference type="ARBA" id="ARBA00022989"/>
    </source>
</evidence>
<protein>
    <submittedName>
        <fullName evidence="9">Zinc transporter, ZIP family</fullName>
    </submittedName>
</protein>
<evidence type="ECO:0000256" key="1">
    <source>
        <dbReference type="ARBA" id="ARBA00004651"/>
    </source>
</evidence>
<accession>A0A1M5P448</accession>
<comment type="subcellular location">
    <subcellularLocation>
        <location evidence="1">Cell membrane</location>
        <topology evidence="1">Multi-pass membrane protein</topology>
    </subcellularLocation>
</comment>
<evidence type="ECO:0000256" key="5">
    <source>
        <dbReference type="ARBA" id="ARBA00022833"/>
    </source>
</evidence>
<keyword evidence="10" id="KW-1185">Reference proteome</keyword>
<reference evidence="10" key="1">
    <citation type="submission" date="2016-11" db="EMBL/GenBank/DDBJ databases">
        <authorList>
            <person name="Varghese N."/>
            <person name="Submissions S."/>
        </authorList>
    </citation>
    <scope>NUCLEOTIDE SEQUENCE [LARGE SCALE GENOMIC DNA]</scope>
    <source>
        <strain evidence="10">CGMCC 1.8995</strain>
    </source>
</reference>
<gene>
    <name evidence="9" type="ORF">SAMN05216361_3462</name>
</gene>
<dbReference type="EMBL" id="FQWD01000005">
    <property type="protein sequence ID" value="SHG96594.1"/>
    <property type="molecule type" value="Genomic_DNA"/>
</dbReference>
<dbReference type="GO" id="GO:0005886">
    <property type="term" value="C:plasma membrane"/>
    <property type="evidence" value="ECO:0007669"/>
    <property type="project" value="UniProtKB-SubCell"/>
</dbReference>
<dbReference type="Proteomes" id="UP000184520">
    <property type="component" value="Unassembled WGS sequence"/>
</dbReference>
<comment type="similarity">
    <text evidence="2">Belongs to the ZIP transporter (TC 2.A.5) family.</text>
</comment>
<dbReference type="OrthoDB" id="9787346at2"/>
<evidence type="ECO:0000313" key="10">
    <source>
        <dbReference type="Proteomes" id="UP000184520"/>
    </source>
</evidence>
<dbReference type="PANTHER" id="PTHR11040:SF211">
    <property type="entry name" value="ZINC TRANSPORTER ZIP11"/>
    <property type="match status" value="1"/>
</dbReference>
<evidence type="ECO:0000256" key="2">
    <source>
        <dbReference type="ARBA" id="ARBA00006939"/>
    </source>
</evidence>
<feature type="transmembrane region" description="Helical" evidence="8">
    <location>
        <begin position="183"/>
        <end position="202"/>
    </location>
</feature>
<sequence>MDSSSIVLAGFIASACASVGTALGSLGVFFIQSLSRRLEDGLLSLAAGIMLAATFFSLLLPSIEYGTALYASDIAGALVAGAGVLVGAFLLFFIHQTVPHEHFVSGRDGASDKQLARIWLFVIAITLHNFPEGLAVGVGFAGGEMANGLSLALGIGIQNVPEGLAVSVALMSVGYSRTKSATIGIASGLVEPVGGLLGAVAVSGAEVFMPWALAFSAGAMLFIISDEIIPETHQNGNQNIATFSLIIGFVVMMLLDIVLG</sequence>
<feature type="transmembrane region" description="Helical" evidence="8">
    <location>
        <begin position="6"/>
        <end position="30"/>
    </location>
</feature>
<feature type="transmembrane region" description="Helical" evidence="8">
    <location>
        <begin position="240"/>
        <end position="259"/>
    </location>
</feature>
<dbReference type="Pfam" id="PF02535">
    <property type="entry name" value="Zip"/>
    <property type="match status" value="1"/>
</dbReference>
<feature type="transmembrane region" description="Helical" evidence="8">
    <location>
        <begin position="42"/>
        <end position="62"/>
    </location>
</feature>
<keyword evidence="6 8" id="KW-1133">Transmembrane helix</keyword>
<keyword evidence="5" id="KW-0862">Zinc</keyword>
<dbReference type="PANTHER" id="PTHR11040">
    <property type="entry name" value="ZINC/IRON TRANSPORTER"/>
    <property type="match status" value="1"/>
</dbReference>
<evidence type="ECO:0000256" key="3">
    <source>
        <dbReference type="ARBA" id="ARBA00022475"/>
    </source>
</evidence>
<feature type="transmembrane region" description="Helical" evidence="8">
    <location>
        <begin position="208"/>
        <end position="228"/>
    </location>
</feature>
<organism evidence="9 10">
    <name type="scientific">Marisediminitalea aggregata</name>
    <dbReference type="NCBI Taxonomy" id="634436"/>
    <lineage>
        <taxon>Bacteria</taxon>
        <taxon>Pseudomonadati</taxon>
        <taxon>Pseudomonadota</taxon>
        <taxon>Gammaproteobacteria</taxon>
        <taxon>Alteromonadales</taxon>
        <taxon>Alteromonadaceae</taxon>
        <taxon>Marisediminitalea</taxon>
    </lineage>
</organism>
<feature type="transmembrane region" description="Helical" evidence="8">
    <location>
        <begin position="74"/>
        <end position="94"/>
    </location>
</feature>
<evidence type="ECO:0000313" key="9">
    <source>
        <dbReference type="EMBL" id="SHG96594.1"/>
    </source>
</evidence>
<dbReference type="RefSeq" id="WP_073324396.1">
    <property type="nucleotide sequence ID" value="NZ_FQWD01000005.1"/>
</dbReference>
<dbReference type="GO" id="GO:0005385">
    <property type="term" value="F:zinc ion transmembrane transporter activity"/>
    <property type="evidence" value="ECO:0007669"/>
    <property type="project" value="TreeGrafter"/>
</dbReference>
<dbReference type="InterPro" id="IPR003689">
    <property type="entry name" value="ZIP"/>
</dbReference>